<organism evidence="2 3">
    <name type="scientific">Bradyrhizobium erythrophlei</name>
    <dbReference type="NCBI Taxonomy" id="1437360"/>
    <lineage>
        <taxon>Bacteria</taxon>
        <taxon>Pseudomonadati</taxon>
        <taxon>Pseudomonadota</taxon>
        <taxon>Alphaproteobacteria</taxon>
        <taxon>Hyphomicrobiales</taxon>
        <taxon>Nitrobacteraceae</taxon>
        <taxon>Bradyrhizobium</taxon>
    </lineage>
</organism>
<dbReference type="RefSeq" id="WP_276329332.1">
    <property type="nucleotide sequence ID" value="NZ_LT670817.1"/>
</dbReference>
<protein>
    <submittedName>
        <fullName evidence="2">Uncharacterized protein</fullName>
    </submittedName>
</protein>
<dbReference type="Proteomes" id="UP000189796">
    <property type="component" value="Chromosome I"/>
</dbReference>
<keyword evidence="1" id="KW-0812">Transmembrane</keyword>
<gene>
    <name evidence="2" type="ORF">SAMN05443248_3044</name>
</gene>
<dbReference type="AlphaFoldDB" id="A0A1M5NLX7"/>
<name>A0A1M5NLX7_9BRAD</name>
<sequence length="41" mass="4639">MTFFLLAWRASIIVTVTLMLAPLEGVFDGIETELERRGVEL</sequence>
<reference evidence="2 3" key="1">
    <citation type="submission" date="2016-11" db="EMBL/GenBank/DDBJ databases">
        <authorList>
            <person name="Jaros S."/>
            <person name="Januszkiewicz K."/>
            <person name="Wedrychowicz H."/>
        </authorList>
    </citation>
    <scope>NUCLEOTIDE SEQUENCE [LARGE SCALE GENOMIC DNA]</scope>
    <source>
        <strain evidence="2 3">GAS138</strain>
    </source>
</reference>
<evidence type="ECO:0000313" key="3">
    <source>
        <dbReference type="Proteomes" id="UP000189796"/>
    </source>
</evidence>
<proteinExistence type="predicted"/>
<keyword evidence="1" id="KW-1133">Transmembrane helix</keyword>
<dbReference type="EMBL" id="LT670817">
    <property type="protein sequence ID" value="SHG90477.1"/>
    <property type="molecule type" value="Genomic_DNA"/>
</dbReference>
<accession>A0A1M5NLX7</accession>
<feature type="transmembrane region" description="Helical" evidence="1">
    <location>
        <begin position="6"/>
        <end position="27"/>
    </location>
</feature>
<keyword evidence="1" id="KW-0472">Membrane</keyword>
<evidence type="ECO:0000313" key="2">
    <source>
        <dbReference type="EMBL" id="SHG90477.1"/>
    </source>
</evidence>
<evidence type="ECO:0000256" key="1">
    <source>
        <dbReference type="SAM" id="Phobius"/>
    </source>
</evidence>